<dbReference type="EMBL" id="JAVHNQ010000008">
    <property type="protein sequence ID" value="KAK6340854.1"/>
    <property type="molecule type" value="Genomic_DNA"/>
</dbReference>
<evidence type="ECO:0000313" key="3">
    <source>
        <dbReference type="Proteomes" id="UP001375240"/>
    </source>
</evidence>
<sequence>MSSHRDHHHSRSSRRRSRSPTDESHSPSRRHRDRDRDGGRDRDRDNDRKRHHDRDHDSHRHRHRTSASPKPAPLTVAPVLLPSNAKPLDYEVSLPAYFPLFAKYLDVQKHVDVLDLDLRDVRDRFKRFVGRWNMGELAAGWYDKSYKAQIDSDATLLKWDDYLKSRDERKHRPRRDHSRDRDRDRDSEKSRDKHRDKRPRDGDRDRDRDRHHRRHSRHSDRDRDRDRSHGRHEKGSRDLKKRDDHDSELLEQAEARIRNMTNEELERALRKLDGDSTPSAGASEDVEMADGNDSDDSEIIGPSLPDSIPKSTAGAKAPTTQDLELQRELDEEEAELHRADLRFRRKKEHKLEKERLDELAPRAEPGSRERQLEKKRETAAANRAFADAKTADVEEVGEGTLMGGDDSFQQQKAAMERKKNERELRREALLRARKAEREERLQVHKQKEEQTMKMLRALAEKFR</sequence>
<feature type="region of interest" description="Disordered" evidence="1">
    <location>
        <begin position="167"/>
        <end position="247"/>
    </location>
</feature>
<feature type="compositionally biased region" description="Basic residues" evidence="1">
    <location>
        <begin position="1"/>
        <end position="18"/>
    </location>
</feature>
<dbReference type="Proteomes" id="UP001375240">
    <property type="component" value="Unassembled WGS sequence"/>
</dbReference>
<keyword evidence="3" id="KW-1185">Reference proteome</keyword>
<dbReference type="InterPro" id="IPR044688">
    <property type="entry name" value="SCI-1-like"/>
</dbReference>
<proteinExistence type="predicted"/>
<feature type="compositionally biased region" description="Basic and acidic residues" evidence="1">
    <location>
        <begin position="34"/>
        <end position="58"/>
    </location>
</feature>
<dbReference type="AlphaFoldDB" id="A0AAV9UF10"/>
<evidence type="ECO:0000256" key="1">
    <source>
        <dbReference type="SAM" id="MobiDB-lite"/>
    </source>
</evidence>
<feature type="compositionally biased region" description="Basic residues" evidence="1">
    <location>
        <begin position="209"/>
        <end position="218"/>
    </location>
</feature>
<feature type="compositionally biased region" description="Acidic residues" evidence="1">
    <location>
        <begin position="284"/>
        <end position="298"/>
    </location>
</feature>
<feature type="region of interest" description="Disordered" evidence="1">
    <location>
        <begin position="1"/>
        <end position="77"/>
    </location>
</feature>
<protein>
    <submittedName>
        <fullName evidence="2">Uncharacterized protein</fullName>
    </submittedName>
</protein>
<feature type="region of interest" description="Disordered" evidence="1">
    <location>
        <begin position="398"/>
        <end position="422"/>
    </location>
</feature>
<organism evidence="2 3">
    <name type="scientific">Orbilia brochopaga</name>
    <dbReference type="NCBI Taxonomy" id="3140254"/>
    <lineage>
        <taxon>Eukaryota</taxon>
        <taxon>Fungi</taxon>
        <taxon>Dikarya</taxon>
        <taxon>Ascomycota</taxon>
        <taxon>Pezizomycotina</taxon>
        <taxon>Orbiliomycetes</taxon>
        <taxon>Orbiliales</taxon>
        <taxon>Orbiliaceae</taxon>
        <taxon>Orbilia</taxon>
    </lineage>
</organism>
<feature type="compositionally biased region" description="Basic and acidic residues" evidence="1">
    <location>
        <begin position="177"/>
        <end position="208"/>
    </location>
</feature>
<evidence type="ECO:0000313" key="2">
    <source>
        <dbReference type="EMBL" id="KAK6340854.1"/>
    </source>
</evidence>
<reference evidence="2 3" key="1">
    <citation type="submission" date="2019-10" db="EMBL/GenBank/DDBJ databases">
        <authorList>
            <person name="Palmer J.M."/>
        </authorList>
    </citation>
    <scope>NUCLEOTIDE SEQUENCE [LARGE SCALE GENOMIC DNA]</scope>
    <source>
        <strain evidence="2 3">TWF696</strain>
    </source>
</reference>
<accession>A0AAV9UF10</accession>
<name>A0AAV9UF10_9PEZI</name>
<gene>
    <name evidence="2" type="ORF">TWF696_009172</name>
</gene>
<feature type="region of interest" description="Disordered" evidence="1">
    <location>
        <begin position="346"/>
        <end position="386"/>
    </location>
</feature>
<feature type="compositionally biased region" description="Basic and acidic residues" evidence="1">
    <location>
        <begin position="349"/>
        <end position="378"/>
    </location>
</feature>
<dbReference type="PANTHER" id="PTHR34117:SF1">
    <property type="entry name" value="STYLE CELL-CYCLE INHIBITOR 1"/>
    <property type="match status" value="1"/>
</dbReference>
<feature type="region of interest" description="Disordered" evidence="1">
    <location>
        <begin position="270"/>
        <end position="333"/>
    </location>
</feature>
<dbReference type="PANTHER" id="PTHR34117">
    <property type="entry name" value="STYLE CELL-CYCLE INHIBITOR 1"/>
    <property type="match status" value="1"/>
</dbReference>
<comment type="caution">
    <text evidence="2">The sequence shown here is derived from an EMBL/GenBank/DDBJ whole genome shotgun (WGS) entry which is preliminary data.</text>
</comment>
<feature type="compositionally biased region" description="Basic and acidic residues" evidence="1">
    <location>
        <begin position="219"/>
        <end position="247"/>
    </location>
</feature>